<dbReference type="GO" id="GO:0004674">
    <property type="term" value="F:protein serine/threonine kinase activity"/>
    <property type="evidence" value="ECO:0007669"/>
    <property type="project" value="UniProtKB-EC"/>
</dbReference>
<dbReference type="Gene3D" id="3.30.565.10">
    <property type="entry name" value="Histidine kinase-like ATPase, C-terminal domain"/>
    <property type="match status" value="1"/>
</dbReference>
<gene>
    <name evidence="2" type="ORF">QF030_001202</name>
</gene>
<reference evidence="2 3" key="1">
    <citation type="submission" date="2023-07" db="EMBL/GenBank/DDBJ databases">
        <title>Comparative genomics of wheat-associated soil bacteria to identify genetic determinants of phenazine resistance.</title>
        <authorList>
            <person name="Mouncey N."/>
        </authorList>
    </citation>
    <scope>NUCLEOTIDE SEQUENCE [LARGE SCALE GENOMIC DNA]</scope>
    <source>
        <strain evidence="2 3">B2I6</strain>
    </source>
</reference>
<dbReference type="CDD" id="cd16934">
    <property type="entry name" value="HATPase_RsbT-like"/>
    <property type="match status" value="1"/>
</dbReference>
<sequence>MSGTVAGVEARLPIRSDLDLVWVRQHVRRAAAALGFGLVDQTKLVTAASELARNTLVYGGGGEMAAEHVGDGRAQGLRLTFSDRGPGIADLEQALSDGYTSGGGLGLGLGGARRLVHDFSLDSTPGVGTTVTVTSWAVRPPRQREEPR</sequence>
<dbReference type="SUPFAM" id="SSF55874">
    <property type="entry name" value="ATPase domain of HSP90 chaperone/DNA topoisomerase II/histidine kinase"/>
    <property type="match status" value="1"/>
</dbReference>
<dbReference type="RefSeq" id="WP_307161564.1">
    <property type="nucleotide sequence ID" value="NZ_JAUSWV010000002.1"/>
</dbReference>
<proteinExistence type="predicted"/>
<dbReference type="InterPro" id="IPR003594">
    <property type="entry name" value="HATPase_dom"/>
</dbReference>
<dbReference type="EMBL" id="JAUSWV010000002">
    <property type="protein sequence ID" value="MDQ0579024.1"/>
    <property type="molecule type" value="Genomic_DNA"/>
</dbReference>
<feature type="domain" description="Histidine kinase/HSP90-like ATPase" evidence="1">
    <location>
        <begin position="39"/>
        <end position="139"/>
    </location>
</feature>
<evidence type="ECO:0000313" key="3">
    <source>
        <dbReference type="Proteomes" id="UP001230654"/>
    </source>
</evidence>
<comment type="caution">
    <text evidence="2">The sequence shown here is derived from an EMBL/GenBank/DDBJ whole genome shotgun (WGS) entry which is preliminary data.</text>
</comment>
<dbReference type="EC" id="2.7.11.1" evidence="2"/>
<dbReference type="SMART" id="SM00387">
    <property type="entry name" value="HATPase_c"/>
    <property type="match status" value="1"/>
</dbReference>
<dbReference type="InterPro" id="IPR036890">
    <property type="entry name" value="HATPase_C_sf"/>
</dbReference>
<accession>A0ABU0NIV6</accession>
<dbReference type="Pfam" id="PF02518">
    <property type="entry name" value="HATPase_c"/>
    <property type="match status" value="1"/>
</dbReference>
<dbReference type="Proteomes" id="UP001230654">
    <property type="component" value="Unassembled WGS sequence"/>
</dbReference>
<protein>
    <submittedName>
        <fullName evidence="2">Serine/threonine-protein kinase RsbT</fullName>
        <ecNumber evidence="2">2.7.11.1</ecNumber>
    </submittedName>
</protein>
<organism evidence="2 3">
    <name type="scientific">Streptomyces rishiriensis</name>
    <dbReference type="NCBI Taxonomy" id="68264"/>
    <lineage>
        <taxon>Bacteria</taxon>
        <taxon>Bacillati</taxon>
        <taxon>Actinomycetota</taxon>
        <taxon>Actinomycetes</taxon>
        <taxon>Kitasatosporales</taxon>
        <taxon>Streptomycetaceae</taxon>
        <taxon>Streptomyces</taxon>
    </lineage>
</organism>
<name>A0ABU0NIV6_STRRH</name>
<keyword evidence="3" id="KW-1185">Reference proteome</keyword>
<keyword evidence="2" id="KW-0418">Kinase</keyword>
<keyword evidence="2" id="KW-0808">Transferase</keyword>
<evidence type="ECO:0000259" key="1">
    <source>
        <dbReference type="SMART" id="SM00387"/>
    </source>
</evidence>
<evidence type="ECO:0000313" key="2">
    <source>
        <dbReference type="EMBL" id="MDQ0579024.1"/>
    </source>
</evidence>